<evidence type="ECO:0000256" key="7">
    <source>
        <dbReference type="ARBA" id="ARBA00022729"/>
    </source>
</evidence>
<dbReference type="Gene3D" id="2.60.40.3110">
    <property type="match status" value="1"/>
</dbReference>
<dbReference type="RefSeq" id="WP_064043233.1">
    <property type="nucleotide sequence ID" value="NZ_JBICPU010000013.1"/>
</dbReference>
<evidence type="ECO:0000259" key="11">
    <source>
        <dbReference type="Pfam" id="PF13954"/>
    </source>
</evidence>
<dbReference type="Pfam" id="PF13954">
    <property type="entry name" value="PapC_N"/>
    <property type="match status" value="1"/>
</dbReference>
<evidence type="ECO:0000259" key="10">
    <source>
        <dbReference type="Pfam" id="PF13953"/>
    </source>
</evidence>
<dbReference type="FunFam" id="2.60.40.2610:FF:000001">
    <property type="entry name" value="Outer membrane fimbrial usher protein"/>
    <property type="match status" value="1"/>
</dbReference>
<feature type="domain" description="PapC-like C-terminal" evidence="10">
    <location>
        <begin position="762"/>
        <end position="827"/>
    </location>
</feature>
<keyword evidence="4" id="KW-1134">Transmembrane beta strand</keyword>
<evidence type="ECO:0000256" key="4">
    <source>
        <dbReference type="ARBA" id="ARBA00022452"/>
    </source>
</evidence>
<dbReference type="EMBL" id="DAAFUC010000013">
    <property type="protein sequence ID" value="HAB1531579.1"/>
    <property type="molecule type" value="Genomic_DNA"/>
</dbReference>
<organism evidence="12">
    <name type="scientific">Salmonella enterica subsp. enterica serovar Orion</name>
    <dbReference type="NCBI Taxonomy" id="399586"/>
    <lineage>
        <taxon>Bacteria</taxon>
        <taxon>Pseudomonadati</taxon>
        <taxon>Pseudomonadota</taxon>
        <taxon>Gammaproteobacteria</taxon>
        <taxon>Enterobacterales</taxon>
        <taxon>Enterobacteriaceae</taxon>
        <taxon>Salmonella</taxon>
    </lineage>
</organism>
<keyword evidence="9" id="KW-0998">Cell outer membrane</keyword>
<reference evidence="12" key="1">
    <citation type="journal article" date="2018" name="Genome Biol.">
        <title>SKESA: strategic k-mer extension for scrupulous assemblies.</title>
        <authorList>
            <person name="Souvorov A."/>
            <person name="Agarwala R."/>
            <person name="Lipman D.J."/>
        </authorList>
    </citation>
    <scope>NUCLEOTIDE SEQUENCE</scope>
    <source>
        <strain evidence="12">Salmonella enterica</strain>
    </source>
</reference>
<evidence type="ECO:0000256" key="1">
    <source>
        <dbReference type="ARBA" id="ARBA00004571"/>
    </source>
</evidence>
<comment type="caution">
    <text evidence="12">The sequence shown here is derived from an EMBL/GenBank/DDBJ whole genome shotgun (WGS) entry which is preliminary data.</text>
</comment>
<evidence type="ECO:0000313" key="13">
    <source>
        <dbReference type="EMBL" id="HAB6309483.1"/>
    </source>
</evidence>
<dbReference type="Gene3D" id="3.10.20.410">
    <property type="match status" value="1"/>
</dbReference>
<evidence type="ECO:0000256" key="5">
    <source>
        <dbReference type="ARBA" id="ARBA00022558"/>
    </source>
</evidence>
<dbReference type="InterPro" id="IPR042186">
    <property type="entry name" value="FimD_plug_dom"/>
</dbReference>
<keyword evidence="5" id="KW-1029">Fimbrium biogenesis</keyword>
<dbReference type="InterPro" id="IPR025949">
    <property type="entry name" value="PapC-like_C"/>
</dbReference>
<evidence type="ECO:0000256" key="6">
    <source>
        <dbReference type="ARBA" id="ARBA00022692"/>
    </source>
</evidence>
<dbReference type="InterPro" id="IPR037224">
    <property type="entry name" value="PapC_N_sf"/>
</dbReference>
<evidence type="ECO:0000256" key="8">
    <source>
        <dbReference type="ARBA" id="ARBA00023136"/>
    </source>
</evidence>
<dbReference type="Gene3D" id="2.60.40.2070">
    <property type="match status" value="1"/>
</dbReference>
<name>A0A3T2WIC6_SALET</name>
<dbReference type="GO" id="GO:0009297">
    <property type="term" value="P:pilus assembly"/>
    <property type="evidence" value="ECO:0007669"/>
    <property type="project" value="InterPro"/>
</dbReference>
<keyword evidence="7" id="KW-0732">Signal</keyword>
<dbReference type="PANTHER" id="PTHR30451">
    <property type="entry name" value="OUTER MEMBRANE USHER PROTEIN"/>
    <property type="match status" value="1"/>
</dbReference>
<dbReference type="GO" id="GO:0015473">
    <property type="term" value="F:fimbrial usher porin activity"/>
    <property type="evidence" value="ECO:0007669"/>
    <property type="project" value="InterPro"/>
</dbReference>
<dbReference type="PANTHER" id="PTHR30451:SF21">
    <property type="entry name" value="FIMBRIAL USHER DOMAIN-CONTAINING PROTEIN YDET-RELATED"/>
    <property type="match status" value="1"/>
</dbReference>
<protein>
    <submittedName>
        <fullName evidence="12">Fimbria/pilus outer membrane usher protein</fullName>
    </submittedName>
</protein>
<dbReference type="Pfam" id="PF00577">
    <property type="entry name" value="Usher"/>
    <property type="match status" value="1"/>
</dbReference>
<evidence type="ECO:0000313" key="12">
    <source>
        <dbReference type="EMBL" id="HAB1531579.1"/>
    </source>
</evidence>
<evidence type="ECO:0000256" key="3">
    <source>
        <dbReference type="ARBA" id="ARBA00022448"/>
    </source>
</evidence>
<feature type="domain" description="PapC N-terminal" evidence="11">
    <location>
        <begin position="29"/>
        <end position="174"/>
    </location>
</feature>
<keyword evidence="3" id="KW-0813">Transport</keyword>
<dbReference type="InterPro" id="IPR025885">
    <property type="entry name" value="PapC_N"/>
</dbReference>
<dbReference type="EMBL" id="DAAHJA010000016">
    <property type="protein sequence ID" value="HAB6309483.1"/>
    <property type="molecule type" value="Genomic_DNA"/>
</dbReference>
<dbReference type="Gene3D" id="2.60.40.2610">
    <property type="entry name" value="Outer membrane usher protein FimD, plug domain"/>
    <property type="match status" value="1"/>
</dbReference>
<evidence type="ECO:0000256" key="2">
    <source>
        <dbReference type="ARBA" id="ARBA00008064"/>
    </source>
</evidence>
<dbReference type="InterPro" id="IPR000015">
    <property type="entry name" value="Fimb_usher"/>
</dbReference>
<sequence length="844" mass="92633">MIHPRLCLVLISGAYLSIAFPTMARETLFNPGLLEIDHPVDVDIHQFNRSNALPPGDYKVDIVINGKLFERRDVTFVQDQPDAELHPCFVAVKEVLSSYGVKVDAVKGLQDVDNTACVNPVPLIDGSIWSLDANKLALNISVPQIYLNTAAYDYISPSRWDEGINAMMVNYDFSGSHTVKSNYDNGNDDSYYLNLRNGINLGAWRLRNYSTLSATGSDTEYHSISSYIQRDIAALRSQIMVGDTWTASDVFDSAQIRGVRLYTDDDMLPSSQNGFAPVVRGVAKSNATVIIRQNKYVIYQSAVPQGAFEITDLNTTSGGGDLDVTIKEEDGSEQHFTQPYASLAILKREGQTDFDISVGEMRDESGFTPNVVQAQVLHGLPWGLTLYGGTQVADDYASAALGMGKDMGSIGAVSFDVTHARSHFDDGDNESGQSYRFLYSKRFEDTDTSFRLVGYRYSTEGYYTLGEWASRQDNNSDFWETGNRRSRVEGTWTQSFGPGFGNIYLTLSRQQYWQTDEVERLVQFGYSNSWRRISWNASWNYTDSANRSSGSNNKNDNDDSDHEQIFMLTVSIPLSGAMESSYVNYSMTQNNHNDSTMQAGVGGTLLEGHNLSYNVQESWTSTPEDTYGGNASMGYDGTYGSVNGGYAWSRDSQTLNYGARGGILVHSGGVTFSQELGETVALVEAPGADGLTVENTTGVATDWRGYTVKTQLNPYDENRVAIDSNYFAKANIELDNTVVNLVPTRGAVVKAAFVTHVGYRVLFNVMQANGKPAPFGAMASAELDSGTVTGIVGDNGELYLSGMPENGRFTLGWGGDESTTCAVNYTLGHKPENAELVQQAVTCQ</sequence>
<reference evidence="12" key="2">
    <citation type="submission" date="2019-10" db="EMBL/GenBank/DDBJ databases">
        <authorList>
            <consortium name="NCBI Pathogen Detection Project"/>
        </authorList>
    </citation>
    <scope>NUCLEOTIDE SEQUENCE</scope>
    <source>
        <strain evidence="12">Salmonella enterica</strain>
    </source>
</reference>
<accession>A0A3T2WIC6</accession>
<proteinExistence type="inferred from homology"/>
<dbReference type="Pfam" id="PF13953">
    <property type="entry name" value="PapC_C"/>
    <property type="match status" value="1"/>
</dbReference>
<comment type="similarity">
    <text evidence="2">Belongs to the fimbrial export usher family.</text>
</comment>
<keyword evidence="8" id="KW-0472">Membrane</keyword>
<gene>
    <name evidence="13" type="ORF">GB401_20925</name>
    <name evidence="12" type="ORF">GBV37_20265</name>
</gene>
<dbReference type="FunFam" id="2.60.40.3110:FF:000001">
    <property type="entry name" value="Putative fimbrial outer membrane usher"/>
    <property type="match status" value="1"/>
</dbReference>
<dbReference type="GO" id="GO:0009279">
    <property type="term" value="C:cell outer membrane"/>
    <property type="evidence" value="ECO:0007669"/>
    <property type="project" value="UniProtKB-SubCell"/>
</dbReference>
<dbReference type="SUPFAM" id="SSF141729">
    <property type="entry name" value="FimD N-terminal domain-like"/>
    <property type="match status" value="1"/>
</dbReference>
<keyword evidence="6" id="KW-0812">Transmembrane</keyword>
<dbReference type="AlphaFoldDB" id="A0A3T2WIC6"/>
<dbReference type="InterPro" id="IPR043142">
    <property type="entry name" value="PapC-like_C_sf"/>
</dbReference>
<comment type="subcellular location">
    <subcellularLocation>
        <location evidence="1">Cell outer membrane</location>
        <topology evidence="1">Multi-pass membrane protein</topology>
    </subcellularLocation>
</comment>
<evidence type="ECO:0000256" key="9">
    <source>
        <dbReference type="ARBA" id="ARBA00023237"/>
    </source>
</evidence>